<dbReference type="InterPro" id="IPR058163">
    <property type="entry name" value="LysR-type_TF_proteobact-type"/>
</dbReference>
<keyword evidence="4" id="KW-0804">Transcription</keyword>
<dbReference type="FunFam" id="3.40.190.290:FF:000001">
    <property type="entry name" value="Transcriptional regulator, LysR family"/>
    <property type="match status" value="1"/>
</dbReference>
<comment type="similarity">
    <text evidence="1">Belongs to the LysR transcriptional regulatory family.</text>
</comment>
<name>A0A0J5FUB8_9GAMM</name>
<dbReference type="GO" id="GO:0003700">
    <property type="term" value="F:DNA-binding transcription factor activity"/>
    <property type="evidence" value="ECO:0007669"/>
    <property type="project" value="InterPro"/>
</dbReference>
<dbReference type="PANTHER" id="PTHR30537:SF5">
    <property type="entry name" value="HTH-TYPE TRANSCRIPTIONAL ACTIVATOR TTDR-RELATED"/>
    <property type="match status" value="1"/>
</dbReference>
<dbReference type="InterPro" id="IPR036388">
    <property type="entry name" value="WH-like_DNA-bd_sf"/>
</dbReference>
<protein>
    <recommendedName>
        <fullName evidence="5">HTH lysR-type domain-containing protein</fullName>
    </recommendedName>
</protein>
<keyword evidence="2" id="KW-0805">Transcription regulation</keyword>
<dbReference type="AlphaFoldDB" id="A0A0J5FUB8"/>
<evidence type="ECO:0000313" key="6">
    <source>
        <dbReference type="EMBL" id="KMJ45754.1"/>
    </source>
</evidence>
<comment type="caution">
    <text evidence="6">The sequence shown here is derived from an EMBL/GenBank/DDBJ whole genome shotgun (WGS) entry which is preliminary data.</text>
</comment>
<reference evidence="6 7" key="1">
    <citation type="submission" date="2015-06" db="EMBL/GenBank/DDBJ databases">
        <title>Draft Whole-Genome Sequence of the Entomopathogenic Bacterium Xenorhabdus khoisanae.</title>
        <authorList>
            <person name="Naidoo S."/>
            <person name="Featherston J."/>
            <person name="Gray V.M."/>
        </authorList>
    </citation>
    <scope>NUCLEOTIDE SEQUENCE [LARGE SCALE GENOMIC DNA]</scope>
    <source>
        <strain evidence="6 7">MCB</strain>
    </source>
</reference>
<keyword evidence="3" id="KW-0238">DNA-binding</keyword>
<dbReference type="Gene3D" id="1.10.10.10">
    <property type="entry name" value="Winged helix-like DNA-binding domain superfamily/Winged helix DNA-binding domain"/>
    <property type="match status" value="1"/>
</dbReference>
<dbReference type="FunFam" id="1.10.10.10:FF:000001">
    <property type="entry name" value="LysR family transcriptional regulator"/>
    <property type="match status" value="1"/>
</dbReference>
<evidence type="ECO:0000256" key="1">
    <source>
        <dbReference type="ARBA" id="ARBA00009437"/>
    </source>
</evidence>
<gene>
    <name evidence="6" type="ORF">AB204_07395</name>
</gene>
<dbReference type="OrthoDB" id="9110639at2"/>
<dbReference type="STRING" id="880157.AB204_07395"/>
<keyword evidence="7" id="KW-1185">Reference proteome</keyword>
<dbReference type="SUPFAM" id="SSF46785">
    <property type="entry name" value="Winged helix' DNA-binding domain"/>
    <property type="match status" value="1"/>
</dbReference>
<dbReference type="InterPro" id="IPR005119">
    <property type="entry name" value="LysR_subst-bd"/>
</dbReference>
<evidence type="ECO:0000256" key="4">
    <source>
        <dbReference type="ARBA" id="ARBA00023163"/>
    </source>
</evidence>
<dbReference type="Gene3D" id="3.40.190.290">
    <property type="match status" value="1"/>
</dbReference>
<dbReference type="Pfam" id="PF00126">
    <property type="entry name" value="HTH_1"/>
    <property type="match status" value="1"/>
</dbReference>
<dbReference type="Pfam" id="PF03466">
    <property type="entry name" value="LysR_substrate"/>
    <property type="match status" value="1"/>
</dbReference>
<dbReference type="CDD" id="cd08475">
    <property type="entry name" value="PBP2_CrgA_like_6"/>
    <property type="match status" value="1"/>
</dbReference>
<dbReference type="GO" id="GO:0003677">
    <property type="term" value="F:DNA binding"/>
    <property type="evidence" value="ECO:0007669"/>
    <property type="project" value="UniProtKB-KW"/>
</dbReference>
<dbReference type="PROSITE" id="PS50931">
    <property type="entry name" value="HTH_LYSR"/>
    <property type="match status" value="1"/>
</dbReference>
<dbReference type="SUPFAM" id="SSF53850">
    <property type="entry name" value="Periplasmic binding protein-like II"/>
    <property type="match status" value="1"/>
</dbReference>
<dbReference type="EMBL" id="LFCV01000040">
    <property type="protein sequence ID" value="KMJ45754.1"/>
    <property type="molecule type" value="Genomic_DNA"/>
</dbReference>
<feature type="domain" description="HTH lysR-type" evidence="5">
    <location>
        <begin position="11"/>
        <end position="62"/>
    </location>
</feature>
<dbReference type="InterPro" id="IPR036390">
    <property type="entry name" value="WH_DNA-bd_sf"/>
</dbReference>
<organism evidence="6 7">
    <name type="scientific">Xenorhabdus khoisanae</name>
    <dbReference type="NCBI Taxonomy" id="880157"/>
    <lineage>
        <taxon>Bacteria</taxon>
        <taxon>Pseudomonadati</taxon>
        <taxon>Pseudomonadota</taxon>
        <taxon>Gammaproteobacteria</taxon>
        <taxon>Enterobacterales</taxon>
        <taxon>Morganellaceae</taxon>
        <taxon>Xenorhabdus</taxon>
    </lineage>
</organism>
<dbReference type="InterPro" id="IPR000847">
    <property type="entry name" value="LysR_HTH_N"/>
</dbReference>
<evidence type="ECO:0000256" key="2">
    <source>
        <dbReference type="ARBA" id="ARBA00023015"/>
    </source>
</evidence>
<accession>A0A0J5FUB8</accession>
<proteinExistence type="inferred from homology"/>
<dbReference type="PRINTS" id="PR00039">
    <property type="entry name" value="HTHLYSR"/>
</dbReference>
<evidence type="ECO:0000259" key="5">
    <source>
        <dbReference type="PROSITE" id="PS50931"/>
    </source>
</evidence>
<dbReference type="PANTHER" id="PTHR30537">
    <property type="entry name" value="HTH-TYPE TRANSCRIPTIONAL REGULATOR"/>
    <property type="match status" value="1"/>
</dbReference>
<dbReference type="Proteomes" id="UP000036277">
    <property type="component" value="Unassembled WGS sequence"/>
</dbReference>
<evidence type="ECO:0000256" key="3">
    <source>
        <dbReference type="ARBA" id="ARBA00023125"/>
    </source>
</evidence>
<dbReference type="RefSeq" id="WP_047962738.1">
    <property type="nucleotide sequence ID" value="NZ_CAWMBG010000040.1"/>
</dbReference>
<sequence length="309" mass="34495">MTHSDPFRYTVVFLHVVEAGNFTLAAERLNMSKSGVAKSISRLETHLGVRLFNRTTRRLSLTDEGHAYSKGCSRALAELENAQLEISTRKIVPSGKLRVDMPVAFGKRWVSPILLDIVEKYPELELDVSLTDRRINLIDDGVDLVIRIGQLNESATLVARPLGIQKSVVCASPQYLKRFGYPRVINDLMDHQCITFGSGGHTLPWYFLDEKGNSQSISVQGRINSNHSETILNAALHGHGIALLSNWLVSDHLQNGQLVRLLPEVQTQGFPIHAVWPQNKYLSPKVRVVVDALADSFISRAPWDEPKNS</sequence>
<evidence type="ECO:0000313" key="7">
    <source>
        <dbReference type="Proteomes" id="UP000036277"/>
    </source>
</evidence>
<dbReference type="PATRIC" id="fig|880157.4.peg.1556"/>